<proteinExistence type="predicted"/>
<keyword evidence="2" id="KW-1185">Reference proteome</keyword>
<dbReference type="EMBL" id="CP048000">
    <property type="protein sequence ID" value="QHQ60332.1"/>
    <property type="molecule type" value="Genomic_DNA"/>
</dbReference>
<dbReference type="Proteomes" id="UP000464314">
    <property type="component" value="Chromosome"/>
</dbReference>
<dbReference type="RefSeq" id="WP_161837168.1">
    <property type="nucleotide sequence ID" value="NZ_CP048000.1"/>
</dbReference>
<name>A0A6P1TJQ9_9FIRM</name>
<reference evidence="1 2" key="1">
    <citation type="submission" date="2020-01" db="EMBL/GenBank/DDBJ databases">
        <title>Genome analysis of Anaerocolumna sp. CBA3638.</title>
        <authorList>
            <person name="Kim J."/>
            <person name="Roh S.W."/>
        </authorList>
    </citation>
    <scope>NUCLEOTIDE SEQUENCE [LARGE SCALE GENOMIC DNA]</scope>
    <source>
        <strain evidence="1 2">CBA3638</strain>
    </source>
</reference>
<protein>
    <submittedName>
        <fullName evidence="1">Uncharacterized protein</fullName>
    </submittedName>
</protein>
<evidence type="ECO:0000313" key="1">
    <source>
        <dbReference type="EMBL" id="QHQ60332.1"/>
    </source>
</evidence>
<sequence>MIKIEFLLDEINYGEIADTLIPVIIGRLSEREDSGKLIQILNSLDKLPGAIAKTALNTLPESVKEEAAVYFLEKYKDKMMEFINTFAEENQIQAEVSGIRITKEAKDFYNR</sequence>
<gene>
    <name evidence="1" type="ORF">Ana3638_05725</name>
</gene>
<dbReference type="AlphaFoldDB" id="A0A6P1TJQ9"/>
<accession>A0A6P1TJQ9</accession>
<organism evidence="1 2">
    <name type="scientific">Anaerocolumna sedimenticola</name>
    <dbReference type="NCBI Taxonomy" id="2696063"/>
    <lineage>
        <taxon>Bacteria</taxon>
        <taxon>Bacillati</taxon>
        <taxon>Bacillota</taxon>
        <taxon>Clostridia</taxon>
        <taxon>Lachnospirales</taxon>
        <taxon>Lachnospiraceae</taxon>
        <taxon>Anaerocolumna</taxon>
    </lineage>
</organism>
<evidence type="ECO:0000313" key="2">
    <source>
        <dbReference type="Proteomes" id="UP000464314"/>
    </source>
</evidence>
<dbReference type="KEGG" id="anr:Ana3638_05725"/>